<dbReference type="AlphaFoldDB" id="A0A562LMP9"/>
<feature type="coiled-coil region" evidence="1">
    <location>
        <begin position="32"/>
        <end position="59"/>
    </location>
</feature>
<sequence>MATLKKATAAEPYRIPTLAESSPEYAALVAKQNELHNRYVNLRDERSKLDRDIEAEKAAGGQRVAPDVARLLGDPEDSVTGLSQRLRVVATEMANIEAAQEILRRRVEEARGRASAMVCATVRPEYGRRLRVLCTLLSEVEAARRSLDELFDDLDREDVARAYLNPVVPFFLGDRTDGKISYFLKECAEAGYNV</sequence>
<keyword evidence="1" id="KW-0175">Coiled coil</keyword>
<name>A0A562LMP9_9BRAD</name>
<organism evidence="2 3">
    <name type="scientific">Bradyrhizobium daqingense</name>
    <dbReference type="NCBI Taxonomy" id="993502"/>
    <lineage>
        <taxon>Bacteria</taxon>
        <taxon>Pseudomonadati</taxon>
        <taxon>Pseudomonadota</taxon>
        <taxon>Alphaproteobacteria</taxon>
        <taxon>Hyphomicrobiales</taxon>
        <taxon>Nitrobacteraceae</taxon>
        <taxon>Bradyrhizobium</taxon>
    </lineage>
</organism>
<gene>
    <name evidence="2" type="ORF">IQ17_01734</name>
</gene>
<evidence type="ECO:0000313" key="3">
    <source>
        <dbReference type="Proteomes" id="UP000317176"/>
    </source>
</evidence>
<proteinExistence type="predicted"/>
<keyword evidence="3" id="KW-1185">Reference proteome</keyword>
<reference evidence="2 3" key="1">
    <citation type="journal article" date="2015" name="Stand. Genomic Sci.">
        <title>Genomic Encyclopedia of Bacterial and Archaeal Type Strains, Phase III: the genomes of soil and plant-associated and newly described type strains.</title>
        <authorList>
            <person name="Whitman W.B."/>
            <person name="Woyke T."/>
            <person name="Klenk H.P."/>
            <person name="Zhou Y."/>
            <person name="Lilburn T.G."/>
            <person name="Beck B.J."/>
            <person name="De Vos P."/>
            <person name="Vandamme P."/>
            <person name="Eisen J.A."/>
            <person name="Garrity G."/>
            <person name="Hugenholtz P."/>
            <person name="Kyrpides N.C."/>
        </authorList>
    </citation>
    <scope>NUCLEOTIDE SEQUENCE [LARGE SCALE GENOMIC DNA]</scope>
    <source>
        <strain evidence="2 3">CGMCC 1.10947</strain>
    </source>
</reference>
<accession>A0A562LMP9</accession>
<dbReference type="EMBL" id="VLKL01000003">
    <property type="protein sequence ID" value="TWI08909.1"/>
    <property type="molecule type" value="Genomic_DNA"/>
</dbReference>
<dbReference type="OrthoDB" id="8235511at2"/>
<evidence type="ECO:0000313" key="2">
    <source>
        <dbReference type="EMBL" id="TWI08909.1"/>
    </source>
</evidence>
<dbReference type="RefSeq" id="WP_145630133.1">
    <property type="nucleotide sequence ID" value="NZ_CP088014.1"/>
</dbReference>
<dbReference type="Proteomes" id="UP000317176">
    <property type="component" value="Unassembled WGS sequence"/>
</dbReference>
<protein>
    <submittedName>
        <fullName evidence="2">Uncharacterized protein</fullName>
    </submittedName>
</protein>
<comment type="caution">
    <text evidence="2">The sequence shown here is derived from an EMBL/GenBank/DDBJ whole genome shotgun (WGS) entry which is preliminary data.</text>
</comment>
<evidence type="ECO:0000256" key="1">
    <source>
        <dbReference type="SAM" id="Coils"/>
    </source>
</evidence>